<dbReference type="InterPro" id="IPR029044">
    <property type="entry name" value="Nucleotide-diphossugar_trans"/>
</dbReference>
<comment type="caution">
    <text evidence="2">The sequence shown here is derived from an EMBL/GenBank/DDBJ whole genome shotgun (WGS) entry which is preliminary data.</text>
</comment>
<gene>
    <name evidence="2" type="primary">mftF</name>
    <name evidence="2" type="ORF">GCM10009799_30630</name>
</gene>
<dbReference type="Proteomes" id="UP001501585">
    <property type="component" value="Unassembled WGS sequence"/>
</dbReference>
<keyword evidence="3" id="KW-1185">Reference proteome</keyword>
<dbReference type="EMBL" id="BAAAPC010000012">
    <property type="protein sequence ID" value="GAA2001275.1"/>
    <property type="molecule type" value="Genomic_DNA"/>
</dbReference>
<dbReference type="InterPro" id="IPR001173">
    <property type="entry name" value="Glyco_trans_2-like"/>
</dbReference>
<feature type="domain" description="Glycosyltransferase 2-like" evidence="1">
    <location>
        <begin position="91"/>
        <end position="202"/>
    </location>
</feature>
<accession>A0ABN2TA84</accession>
<sequence>MPSPASVPLPESVGVFLDRGIRVIESGRVLIGGSPTRVIRLSAAGARAVGRWRKGDLPRGWAERVLARRLVAAGVAHPCVDPLTRPPGGVTVVIPVRDRQRELRRLLAALDATDPGTPVIVVDDASAAPEATGNISQRFGAEVVYRTERGGAAAARNTGLERCDTAFVAFIDSDCVPEPGWLDRTLAHLADPVVAAAAPRILALDSGDDGALARFEAARSPLDMGPDPASVGPGGPVSYVPSAALVVRREACPGGFDADMPVGEDVDLVWRLTDAGWAVRYEPTATVRHDHRLRLGALLARRFDYGTSAGPLAARHGDRVAPAVISPWSAAILGLMLAGRPAAAAALTVTAIGLLARRLSGIRSPVPEAARMVGLGTLGSARGMLFAMGRVWTPAVLAAVVLTAVRSPRAAALAGGALALPHVVEWRRCRPALDPARWTGVGLTADAAYAAGVWRGAIRERTLVPLLPRLSTALPRPHSDTTGGSPRSTPA</sequence>
<protein>
    <submittedName>
        <fullName evidence="2">Mycofactocin biosynthesis glycosyltransferase MftF</fullName>
    </submittedName>
</protein>
<evidence type="ECO:0000313" key="3">
    <source>
        <dbReference type="Proteomes" id="UP001501585"/>
    </source>
</evidence>
<dbReference type="PANTHER" id="PTHR43646">
    <property type="entry name" value="GLYCOSYLTRANSFERASE"/>
    <property type="match status" value="1"/>
</dbReference>
<dbReference type="SUPFAM" id="SSF53448">
    <property type="entry name" value="Nucleotide-diphospho-sugar transferases"/>
    <property type="match status" value="1"/>
</dbReference>
<evidence type="ECO:0000259" key="1">
    <source>
        <dbReference type="Pfam" id="PF00535"/>
    </source>
</evidence>
<dbReference type="Pfam" id="PF00535">
    <property type="entry name" value="Glycos_transf_2"/>
    <property type="match status" value="1"/>
</dbReference>
<evidence type="ECO:0000313" key="2">
    <source>
        <dbReference type="EMBL" id="GAA2001275.1"/>
    </source>
</evidence>
<dbReference type="Gene3D" id="3.90.550.10">
    <property type="entry name" value="Spore Coat Polysaccharide Biosynthesis Protein SpsA, Chain A"/>
    <property type="match status" value="1"/>
</dbReference>
<name>A0ABN2TA84_9ACTN</name>
<dbReference type="PANTHER" id="PTHR43646:SF6">
    <property type="entry name" value="PRE-MYCOFACTOCIN GLYCOSYLTRANSFERASE"/>
    <property type="match status" value="1"/>
</dbReference>
<dbReference type="InterPro" id="IPR023981">
    <property type="entry name" value="MftF"/>
</dbReference>
<dbReference type="NCBIfam" id="TIGR03965">
    <property type="entry name" value="mycofact_glyco"/>
    <property type="match status" value="1"/>
</dbReference>
<reference evidence="2 3" key="1">
    <citation type="journal article" date="2019" name="Int. J. Syst. Evol. Microbiol.">
        <title>The Global Catalogue of Microorganisms (GCM) 10K type strain sequencing project: providing services to taxonomists for standard genome sequencing and annotation.</title>
        <authorList>
            <consortium name="The Broad Institute Genomics Platform"/>
            <consortium name="The Broad Institute Genome Sequencing Center for Infectious Disease"/>
            <person name="Wu L."/>
            <person name="Ma J."/>
        </authorList>
    </citation>
    <scope>NUCLEOTIDE SEQUENCE [LARGE SCALE GENOMIC DNA]</scope>
    <source>
        <strain evidence="2 3">JCM 15313</strain>
    </source>
</reference>
<proteinExistence type="predicted"/>
<organism evidence="2 3">
    <name type="scientific">Nocardiopsis rhodophaea</name>
    <dbReference type="NCBI Taxonomy" id="280238"/>
    <lineage>
        <taxon>Bacteria</taxon>
        <taxon>Bacillati</taxon>
        <taxon>Actinomycetota</taxon>
        <taxon>Actinomycetes</taxon>
        <taxon>Streptosporangiales</taxon>
        <taxon>Nocardiopsidaceae</taxon>
        <taxon>Nocardiopsis</taxon>
    </lineage>
</organism>